<feature type="transmembrane region" description="Helical" evidence="12">
    <location>
        <begin position="340"/>
        <end position="359"/>
    </location>
</feature>
<evidence type="ECO:0000256" key="1">
    <source>
        <dbReference type="ARBA" id="ARBA00004141"/>
    </source>
</evidence>
<keyword evidence="5" id="KW-0547">Nucleotide-binding</keyword>
<feature type="transmembrane region" description="Helical" evidence="12">
    <location>
        <begin position="234"/>
        <end position="256"/>
    </location>
</feature>
<reference evidence="13" key="3">
    <citation type="submission" date="2015-02" db="UniProtKB">
        <authorList>
            <consortium name="EnsemblProtists"/>
        </authorList>
    </citation>
    <scope>IDENTIFICATION</scope>
    <source>
        <strain evidence="13">DAOM BR144</strain>
    </source>
</reference>
<dbReference type="NCBIfam" id="TIGR01494">
    <property type="entry name" value="ATPase_P-type"/>
    <property type="match status" value="1"/>
</dbReference>
<name>K3W5X0_GLOUD</name>
<keyword evidence="3 12" id="KW-0812">Transmembrane</keyword>
<keyword evidence="4" id="KW-0479">Metal-binding</keyword>
<dbReference type="GO" id="GO:0005524">
    <property type="term" value="F:ATP binding"/>
    <property type="evidence" value="ECO:0007669"/>
    <property type="project" value="UniProtKB-KW"/>
</dbReference>
<dbReference type="SUPFAM" id="SSF56784">
    <property type="entry name" value="HAD-like"/>
    <property type="match status" value="1"/>
</dbReference>
<dbReference type="VEuPathDB" id="FungiDB:PYU1_G000361"/>
<comment type="subcellular location">
    <subcellularLocation>
        <location evidence="1">Membrane</location>
        <topology evidence="1">Multi-pass membrane protein</topology>
    </subcellularLocation>
</comment>
<dbReference type="GO" id="GO:0140358">
    <property type="term" value="F:P-type transmembrane transporter activity"/>
    <property type="evidence" value="ECO:0007669"/>
    <property type="project" value="InterPro"/>
</dbReference>
<dbReference type="STRING" id="431595.K3W5X0"/>
<keyword evidence="9 12" id="KW-1133">Transmembrane helix</keyword>
<dbReference type="GO" id="GO:0016020">
    <property type="term" value="C:membrane"/>
    <property type="evidence" value="ECO:0007669"/>
    <property type="project" value="UniProtKB-SubCell"/>
</dbReference>
<evidence type="ECO:0000256" key="5">
    <source>
        <dbReference type="ARBA" id="ARBA00022741"/>
    </source>
</evidence>
<dbReference type="PANTHER" id="PTHR45630:SF8">
    <property type="entry name" value="CATION-TRANSPORTING ATPASE"/>
    <property type="match status" value="1"/>
</dbReference>
<dbReference type="InterPro" id="IPR023298">
    <property type="entry name" value="ATPase_P-typ_TM_dom_sf"/>
</dbReference>
<feature type="transmembrane region" description="Helical" evidence="12">
    <location>
        <begin position="309"/>
        <end position="328"/>
    </location>
</feature>
<evidence type="ECO:0000256" key="10">
    <source>
        <dbReference type="ARBA" id="ARBA00023136"/>
    </source>
</evidence>
<dbReference type="InterPro" id="IPR006544">
    <property type="entry name" value="P-type_TPase_V"/>
</dbReference>
<evidence type="ECO:0000256" key="7">
    <source>
        <dbReference type="ARBA" id="ARBA00022842"/>
    </source>
</evidence>
<evidence type="ECO:0000256" key="4">
    <source>
        <dbReference type="ARBA" id="ARBA00022723"/>
    </source>
</evidence>
<keyword evidence="6" id="KW-0067">ATP-binding</keyword>
<dbReference type="InParanoid" id="K3W5X0"/>
<keyword evidence="14" id="KW-1185">Reference proteome</keyword>
<sequence length="501" mass="55705">MELQSTVLLLDVVNDPKGTNNVVFADVDDLATRSRFEWTPLDSKTFLGLADNNEYAITGTALDALIATQSSLFVEQIVLHTKIFSRIRPHQKTWIVETLIQRGKCVGMVGDGTNDCGALKAAHVGIALSDADASIVAPFTSRKKSITDVVELLREGRCALSTSFVAFKFMVLYSIIQLTMSSLMNDFSSQMSNNQFLFDDLVVVFGLSVLMVRTSSAEQLTKEYPAKSLFAPTILCSLGGQLMLLFICLGIAISAARSKSWFCSAEHALELTHAMNTTGSNATTIEPPCYVFSPGEPADLTQHSYENSVIWLFGHLQYWIVALAFNLKDLFRKPFYTNKAFVAYLFVLFIVLQVQLFSYKSEQTMGVDTSFGILALPKSFCTSLFFLFLFDLLLAVVWELVVVGMILNRFQQHQRPQRGRGWFITSSAQSVSPYDREGLLGSDAYDEDDGTNAKGGLDMERGRRKSKSSTNKNGNDDDDDDEEQDVLNQPPEIVYVEYNSS</sequence>
<evidence type="ECO:0000256" key="3">
    <source>
        <dbReference type="ARBA" id="ARBA00022692"/>
    </source>
</evidence>
<dbReference type="eggNOG" id="KOG0208">
    <property type="taxonomic scope" value="Eukaryota"/>
</dbReference>
<evidence type="ECO:0000256" key="6">
    <source>
        <dbReference type="ARBA" id="ARBA00022840"/>
    </source>
</evidence>
<evidence type="ECO:0000313" key="13">
    <source>
        <dbReference type="EnsemblProtists" id="PYU1_T000361"/>
    </source>
</evidence>
<feature type="transmembrane region" description="Helical" evidence="12">
    <location>
        <begin position="158"/>
        <end position="176"/>
    </location>
</feature>
<dbReference type="Proteomes" id="UP000019132">
    <property type="component" value="Unassembled WGS sequence"/>
</dbReference>
<evidence type="ECO:0008006" key="15">
    <source>
        <dbReference type="Google" id="ProtNLM"/>
    </source>
</evidence>
<keyword evidence="2" id="KW-0597">Phosphoprotein</keyword>
<feature type="transmembrane region" description="Helical" evidence="12">
    <location>
        <begin position="196"/>
        <end position="213"/>
    </location>
</feature>
<proteinExistence type="predicted"/>
<evidence type="ECO:0000256" key="2">
    <source>
        <dbReference type="ARBA" id="ARBA00022553"/>
    </source>
</evidence>
<dbReference type="InterPro" id="IPR036412">
    <property type="entry name" value="HAD-like_sf"/>
</dbReference>
<evidence type="ECO:0000256" key="8">
    <source>
        <dbReference type="ARBA" id="ARBA00022967"/>
    </source>
</evidence>
<protein>
    <recommendedName>
        <fullName evidence="15">Cation-transporting P-type ATPase C-terminal domain-containing protein</fullName>
    </recommendedName>
</protein>
<evidence type="ECO:0000256" key="9">
    <source>
        <dbReference type="ARBA" id="ARBA00022989"/>
    </source>
</evidence>
<dbReference type="Gene3D" id="3.40.50.1000">
    <property type="entry name" value="HAD superfamily/HAD-like"/>
    <property type="match status" value="1"/>
</dbReference>
<dbReference type="GO" id="GO:0016887">
    <property type="term" value="F:ATP hydrolysis activity"/>
    <property type="evidence" value="ECO:0007669"/>
    <property type="project" value="InterPro"/>
</dbReference>
<dbReference type="SUPFAM" id="SSF81665">
    <property type="entry name" value="Calcium ATPase, transmembrane domain M"/>
    <property type="match status" value="1"/>
</dbReference>
<evidence type="ECO:0000256" key="11">
    <source>
        <dbReference type="SAM" id="MobiDB-lite"/>
    </source>
</evidence>
<dbReference type="EMBL" id="GL376636">
    <property type="status" value="NOT_ANNOTATED_CDS"/>
    <property type="molecule type" value="Genomic_DNA"/>
</dbReference>
<dbReference type="GO" id="GO:0019829">
    <property type="term" value="F:ATPase-coupled monoatomic cation transmembrane transporter activity"/>
    <property type="evidence" value="ECO:0007669"/>
    <property type="project" value="TreeGrafter"/>
</dbReference>
<dbReference type="InterPro" id="IPR001757">
    <property type="entry name" value="P_typ_ATPase"/>
</dbReference>
<dbReference type="InterPro" id="IPR023214">
    <property type="entry name" value="HAD_sf"/>
</dbReference>
<dbReference type="EnsemblProtists" id="PYU1_T000361">
    <property type="protein sequence ID" value="PYU1_T000361"/>
    <property type="gene ID" value="PYU1_G000361"/>
</dbReference>
<feature type="transmembrane region" description="Helical" evidence="12">
    <location>
        <begin position="384"/>
        <end position="407"/>
    </location>
</feature>
<accession>K3W5X0</accession>
<dbReference type="AlphaFoldDB" id="K3W5X0"/>
<keyword evidence="7" id="KW-0460">Magnesium</keyword>
<dbReference type="GO" id="GO:0046872">
    <property type="term" value="F:metal ion binding"/>
    <property type="evidence" value="ECO:0007669"/>
    <property type="project" value="UniProtKB-KW"/>
</dbReference>
<dbReference type="PANTHER" id="PTHR45630">
    <property type="entry name" value="CATION-TRANSPORTING ATPASE-RELATED"/>
    <property type="match status" value="1"/>
</dbReference>
<organism evidence="13 14">
    <name type="scientific">Globisporangium ultimum (strain ATCC 200006 / CBS 805.95 / DAOM BR144)</name>
    <name type="common">Pythium ultimum</name>
    <dbReference type="NCBI Taxonomy" id="431595"/>
    <lineage>
        <taxon>Eukaryota</taxon>
        <taxon>Sar</taxon>
        <taxon>Stramenopiles</taxon>
        <taxon>Oomycota</taxon>
        <taxon>Peronosporomycetes</taxon>
        <taxon>Pythiales</taxon>
        <taxon>Pythiaceae</taxon>
        <taxon>Globisporangium</taxon>
    </lineage>
</organism>
<feature type="region of interest" description="Disordered" evidence="11">
    <location>
        <begin position="441"/>
        <end position="501"/>
    </location>
</feature>
<dbReference type="HOGENOM" id="CLU_544581_0_0_1"/>
<keyword evidence="8" id="KW-1278">Translocase</keyword>
<reference evidence="14" key="2">
    <citation type="submission" date="2010-04" db="EMBL/GenBank/DDBJ databases">
        <authorList>
            <person name="Buell R."/>
            <person name="Hamilton J."/>
            <person name="Hostetler J."/>
        </authorList>
    </citation>
    <scope>NUCLEOTIDE SEQUENCE [LARGE SCALE GENOMIC DNA]</scope>
    <source>
        <strain evidence="14">DAOM:BR144</strain>
    </source>
</reference>
<keyword evidence="10 12" id="KW-0472">Membrane</keyword>
<reference evidence="14" key="1">
    <citation type="journal article" date="2010" name="Genome Biol.">
        <title>Genome sequence of the necrotrophic plant pathogen Pythium ultimum reveals original pathogenicity mechanisms and effector repertoire.</title>
        <authorList>
            <person name="Levesque C.A."/>
            <person name="Brouwer H."/>
            <person name="Cano L."/>
            <person name="Hamilton J.P."/>
            <person name="Holt C."/>
            <person name="Huitema E."/>
            <person name="Raffaele S."/>
            <person name="Robideau G.P."/>
            <person name="Thines M."/>
            <person name="Win J."/>
            <person name="Zerillo M.M."/>
            <person name="Beakes G.W."/>
            <person name="Boore J.L."/>
            <person name="Busam D."/>
            <person name="Dumas B."/>
            <person name="Ferriera S."/>
            <person name="Fuerstenberg S.I."/>
            <person name="Gachon C.M."/>
            <person name="Gaulin E."/>
            <person name="Govers F."/>
            <person name="Grenville-Briggs L."/>
            <person name="Horner N."/>
            <person name="Hostetler J."/>
            <person name="Jiang R.H."/>
            <person name="Johnson J."/>
            <person name="Krajaejun T."/>
            <person name="Lin H."/>
            <person name="Meijer H.J."/>
            <person name="Moore B."/>
            <person name="Morris P."/>
            <person name="Phuntmart V."/>
            <person name="Puiu D."/>
            <person name="Shetty J."/>
            <person name="Stajich J.E."/>
            <person name="Tripathy S."/>
            <person name="Wawra S."/>
            <person name="van West P."/>
            <person name="Whitty B.R."/>
            <person name="Coutinho P.M."/>
            <person name="Henrissat B."/>
            <person name="Martin F."/>
            <person name="Thomas P.D."/>
            <person name="Tyler B.M."/>
            <person name="De Vries R.P."/>
            <person name="Kamoun S."/>
            <person name="Yandell M."/>
            <person name="Tisserat N."/>
            <person name="Buell C.R."/>
        </authorList>
    </citation>
    <scope>NUCLEOTIDE SEQUENCE</scope>
    <source>
        <strain evidence="14">DAOM:BR144</strain>
    </source>
</reference>
<evidence type="ECO:0000256" key="12">
    <source>
        <dbReference type="SAM" id="Phobius"/>
    </source>
</evidence>
<feature type="compositionally biased region" description="Acidic residues" evidence="11">
    <location>
        <begin position="476"/>
        <end position="485"/>
    </location>
</feature>
<evidence type="ECO:0000313" key="14">
    <source>
        <dbReference type="Proteomes" id="UP000019132"/>
    </source>
</evidence>